<proteinExistence type="predicted"/>
<gene>
    <name evidence="1" type="ORF">IQK56_00770</name>
</gene>
<dbReference type="Proteomes" id="UP000613075">
    <property type="component" value="Unassembled WGS sequence"/>
</dbReference>
<sequence>MQVTLLPELNSIWVHLDMKVLIGVPWCAHVGRCEVHTGAAFGESRRIELTATDNFVPRYGQCNYTCTAGLLITLAG</sequence>
<keyword evidence="2" id="KW-1185">Reference proteome</keyword>
<evidence type="ECO:0000313" key="1">
    <source>
        <dbReference type="EMBL" id="MBE8589578.1"/>
    </source>
</evidence>
<accession>A0ABR9SKY8</accession>
<evidence type="ECO:0000313" key="2">
    <source>
        <dbReference type="Proteomes" id="UP000613075"/>
    </source>
</evidence>
<name>A0ABR9SKY8_9PSED</name>
<dbReference type="EMBL" id="JADDUM010000008">
    <property type="protein sequence ID" value="MBE8589578.1"/>
    <property type="molecule type" value="Genomic_DNA"/>
</dbReference>
<protein>
    <submittedName>
        <fullName evidence="1">Uncharacterized protein</fullName>
    </submittedName>
</protein>
<comment type="caution">
    <text evidence="1">The sequence shown here is derived from an EMBL/GenBank/DDBJ whole genome shotgun (WGS) entry which is preliminary data.</text>
</comment>
<dbReference type="RefSeq" id="WP_193861923.1">
    <property type="nucleotide sequence ID" value="NZ_JADDUM010000008.1"/>
</dbReference>
<organism evidence="1 2">
    <name type="scientific">Pseudomonas cyclaminis</name>
    <dbReference type="NCBI Taxonomy" id="2781239"/>
    <lineage>
        <taxon>Bacteria</taxon>
        <taxon>Pseudomonadati</taxon>
        <taxon>Pseudomonadota</taxon>
        <taxon>Gammaproteobacteria</taxon>
        <taxon>Pseudomonadales</taxon>
        <taxon>Pseudomonadaceae</taxon>
        <taxon>Pseudomonas</taxon>
    </lineage>
</organism>
<reference evidence="1 2" key="1">
    <citation type="submission" date="2020-10" db="EMBL/GenBank/DDBJ databases">
        <title>The draft genomes of Cyclamen pathogen Pseudomonas sp.</title>
        <authorList>
            <person name="Fujikawa T."/>
            <person name="Sawada H."/>
        </authorList>
    </citation>
    <scope>NUCLEOTIDE SEQUENCE [LARGE SCALE GENOMIC DNA]</scope>
    <source>
        <strain evidence="1 2">MAFF 301449</strain>
    </source>
</reference>